<reference evidence="5" key="1">
    <citation type="journal article" date="2019" name="Int. J. Syst. Evol. Microbiol.">
        <title>The Global Catalogue of Microorganisms (GCM) 10K type strain sequencing project: providing services to taxonomists for standard genome sequencing and annotation.</title>
        <authorList>
            <consortium name="The Broad Institute Genomics Platform"/>
            <consortium name="The Broad Institute Genome Sequencing Center for Infectious Disease"/>
            <person name="Wu L."/>
            <person name="Ma J."/>
        </authorList>
    </citation>
    <scope>NUCLEOTIDE SEQUENCE [LARGE SCALE GENOMIC DNA]</scope>
    <source>
        <strain evidence="5">JCM 17388</strain>
    </source>
</reference>
<dbReference type="SMART" id="SM00421">
    <property type="entry name" value="HTH_LUXR"/>
    <property type="match status" value="1"/>
</dbReference>
<dbReference type="InterPro" id="IPR036388">
    <property type="entry name" value="WH-like_DNA-bd_sf"/>
</dbReference>
<dbReference type="InterPro" id="IPR027417">
    <property type="entry name" value="P-loop_NTPase"/>
</dbReference>
<evidence type="ECO:0000313" key="4">
    <source>
        <dbReference type="EMBL" id="GAA4197044.1"/>
    </source>
</evidence>
<dbReference type="Pfam" id="PF13191">
    <property type="entry name" value="AAA_16"/>
    <property type="match status" value="1"/>
</dbReference>
<dbReference type="Proteomes" id="UP001501251">
    <property type="component" value="Unassembled WGS sequence"/>
</dbReference>
<dbReference type="InterPro" id="IPR003593">
    <property type="entry name" value="AAA+_ATPase"/>
</dbReference>
<dbReference type="RefSeq" id="WP_344920012.1">
    <property type="nucleotide sequence ID" value="NZ_BAABAQ010000008.1"/>
</dbReference>
<dbReference type="InterPro" id="IPR000792">
    <property type="entry name" value="Tscrpt_reg_LuxR_C"/>
</dbReference>
<protein>
    <submittedName>
        <fullName evidence="4">LuxR C-terminal-related transcriptional regulator</fullName>
    </submittedName>
</protein>
<dbReference type="PROSITE" id="PS00622">
    <property type="entry name" value="HTH_LUXR_1"/>
    <property type="match status" value="1"/>
</dbReference>
<dbReference type="PANTHER" id="PTHR16305">
    <property type="entry name" value="TESTICULAR SOLUBLE ADENYLYL CYCLASE"/>
    <property type="match status" value="1"/>
</dbReference>
<proteinExistence type="predicted"/>
<dbReference type="Gene3D" id="1.10.10.10">
    <property type="entry name" value="Winged helix-like DNA-binding domain superfamily/Winged helix DNA-binding domain"/>
    <property type="match status" value="1"/>
</dbReference>
<dbReference type="SMART" id="SM00382">
    <property type="entry name" value="AAA"/>
    <property type="match status" value="1"/>
</dbReference>
<dbReference type="InterPro" id="IPR041664">
    <property type="entry name" value="AAA_16"/>
</dbReference>
<keyword evidence="5" id="KW-1185">Reference proteome</keyword>
<evidence type="ECO:0000259" key="3">
    <source>
        <dbReference type="PROSITE" id="PS50043"/>
    </source>
</evidence>
<organism evidence="4 5">
    <name type="scientific">Streptosporangium oxazolinicum</name>
    <dbReference type="NCBI Taxonomy" id="909287"/>
    <lineage>
        <taxon>Bacteria</taxon>
        <taxon>Bacillati</taxon>
        <taxon>Actinomycetota</taxon>
        <taxon>Actinomycetes</taxon>
        <taxon>Streptosporangiales</taxon>
        <taxon>Streptosporangiaceae</taxon>
        <taxon>Streptosporangium</taxon>
    </lineage>
</organism>
<feature type="domain" description="HTH luxR-type" evidence="3">
    <location>
        <begin position="847"/>
        <end position="912"/>
    </location>
</feature>
<comment type="caution">
    <text evidence="4">The sequence shown here is derived from an EMBL/GenBank/DDBJ whole genome shotgun (WGS) entry which is preliminary data.</text>
</comment>
<dbReference type="SUPFAM" id="SSF46894">
    <property type="entry name" value="C-terminal effector domain of the bipartite response regulators"/>
    <property type="match status" value="1"/>
</dbReference>
<dbReference type="Gene3D" id="1.25.40.10">
    <property type="entry name" value="Tetratricopeptide repeat domain"/>
    <property type="match status" value="1"/>
</dbReference>
<evidence type="ECO:0000313" key="5">
    <source>
        <dbReference type="Proteomes" id="UP001501251"/>
    </source>
</evidence>
<evidence type="ECO:0000256" key="2">
    <source>
        <dbReference type="ARBA" id="ARBA00022840"/>
    </source>
</evidence>
<name>A0ABP8B373_9ACTN</name>
<dbReference type="Pfam" id="PF00196">
    <property type="entry name" value="GerE"/>
    <property type="match status" value="1"/>
</dbReference>
<dbReference type="Gene3D" id="3.40.50.300">
    <property type="entry name" value="P-loop containing nucleotide triphosphate hydrolases"/>
    <property type="match status" value="1"/>
</dbReference>
<keyword evidence="2" id="KW-0067">ATP-binding</keyword>
<sequence length="916" mass="100546">MALIERQKETSCLESLVANAILGRGRVALVGGPVGTGKSALLRTLSEQAIELGALSVTATGSRAERHLQLGVLRQLIQDAPLAQEERDTLEEGVRAATAASAGAEPIDAQVVHALVTVLLRLSERYPLVIVVDDVHHADRTSLLCLSYLARRVRNARVVAVFAHDDRYDTDDHFETDLLRLPHCRRLRLAPLSRKGVAALVAARVGLGAAERFAEDWYAISGGNPLLAGELAADYRQFLRTAEEPPREVVVGDRFVRAVQESLRRGYPRTMRVAHGLAVLGGPDGLEEMLELPAVDVSRELITIGAAGLLNAGAYRHEAVRSAVLAGMDLPERRELYRRAAELAYTRGMSPRVVADWLLQATKVEAPWVVPTLEEAARTALRRGEVESAVAYLKMAWRECADEQRRTKIMTMLVRAEWRINPAASTGHLDQLTEAMRRGSLRGTDAVVLARALLWHGRFEDARDVLERLNREASDHETIAELVVAQLWLRVTHPPLMAHAGNRPREHILASMVSVAVSRRLEATLALAEVLTRGPREPSLDAVERILENARLDEMSLDVVENSLLALTYAGRCERAAPLCDVFSAEASTRRAPSRLARLAAIRAEIAIRQGDMPAAEQHARVALDTIPMSSWGVAIGGPLASLIIALTAMGRYEAVREPLDRPVDEAMFQTRYGLHYLYARGRHHMAEESFALAMHDFLRCGELMAAWGLDNPALIPWQADAGEACLRMGRIKEARQLIMAHLDACGPDAYRGRGIGMRLKAAISDPARRPALLRQATEFLQLAGDKYELARALFDLVEAYDAVGEYRRARTVAGRAQAAAWECRAEPMAGVLSRATTAEAMPAPLSGELLGVLSGAERRVAALAAAGYANREIAAKLYITISTVEQHLTRTYRKLNISRRADLPLVLEFDDQAES</sequence>
<dbReference type="PANTHER" id="PTHR16305:SF35">
    <property type="entry name" value="TRANSCRIPTIONAL ACTIVATOR DOMAIN"/>
    <property type="match status" value="1"/>
</dbReference>
<dbReference type="InterPro" id="IPR011990">
    <property type="entry name" value="TPR-like_helical_dom_sf"/>
</dbReference>
<dbReference type="PROSITE" id="PS50043">
    <property type="entry name" value="HTH_LUXR_2"/>
    <property type="match status" value="1"/>
</dbReference>
<dbReference type="InterPro" id="IPR016032">
    <property type="entry name" value="Sig_transdc_resp-reg_C-effctor"/>
</dbReference>
<keyword evidence="1" id="KW-0547">Nucleotide-binding</keyword>
<dbReference type="SUPFAM" id="SSF48452">
    <property type="entry name" value="TPR-like"/>
    <property type="match status" value="1"/>
</dbReference>
<dbReference type="PRINTS" id="PR00038">
    <property type="entry name" value="HTHLUXR"/>
</dbReference>
<dbReference type="EMBL" id="BAABAQ010000008">
    <property type="protein sequence ID" value="GAA4197044.1"/>
    <property type="molecule type" value="Genomic_DNA"/>
</dbReference>
<gene>
    <name evidence="4" type="ORF">GCM10022252_45380</name>
</gene>
<dbReference type="SUPFAM" id="SSF52540">
    <property type="entry name" value="P-loop containing nucleoside triphosphate hydrolases"/>
    <property type="match status" value="1"/>
</dbReference>
<evidence type="ECO:0000256" key="1">
    <source>
        <dbReference type="ARBA" id="ARBA00022741"/>
    </source>
</evidence>
<accession>A0ABP8B373</accession>